<evidence type="ECO:0000313" key="3">
    <source>
        <dbReference type="EMBL" id="ELZ40644.1"/>
    </source>
</evidence>
<keyword evidence="4" id="KW-1185">Reference proteome</keyword>
<reference evidence="3 4" key="1">
    <citation type="journal article" date="2014" name="PLoS Genet.">
        <title>Phylogenetically driven sequencing of extremely halophilic archaea reveals strategies for static and dynamic osmo-response.</title>
        <authorList>
            <person name="Becker E.A."/>
            <person name="Seitzer P.M."/>
            <person name="Tritt A."/>
            <person name="Larsen D."/>
            <person name="Krusor M."/>
            <person name="Yao A.I."/>
            <person name="Wu D."/>
            <person name="Madern D."/>
            <person name="Eisen J.A."/>
            <person name="Darling A.E."/>
            <person name="Facciotti M.T."/>
        </authorList>
    </citation>
    <scope>NUCLEOTIDE SEQUENCE [LARGE SCALE GENOMIC DNA]</scope>
    <source>
        <strain evidence="3 4">DSM 1137</strain>
    </source>
</reference>
<name>M0E2T3_9EURY</name>
<dbReference type="AlphaFoldDB" id="M0E2T3"/>
<protein>
    <submittedName>
        <fullName evidence="3">Uncharacterized protein</fullName>
    </submittedName>
</protein>
<feature type="transmembrane region" description="Helical" evidence="2">
    <location>
        <begin position="29"/>
        <end position="48"/>
    </location>
</feature>
<comment type="caution">
    <text evidence="3">The sequence shown here is derived from an EMBL/GenBank/DDBJ whole genome shotgun (WGS) entry which is preliminary data.</text>
</comment>
<keyword evidence="2" id="KW-0472">Membrane</keyword>
<dbReference type="EMBL" id="AOJE01000025">
    <property type="protein sequence ID" value="ELZ40644.1"/>
    <property type="molecule type" value="Genomic_DNA"/>
</dbReference>
<feature type="region of interest" description="Disordered" evidence="1">
    <location>
        <begin position="58"/>
        <end position="84"/>
    </location>
</feature>
<evidence type="ECO:0000256" key="1">
    <source>
        <dbReference type="SAM" id="MobiDB-lite"/>
    </source>
</evidence>
<dbReference type="STRING" id="1227484.C471_07671"/>
<evidence type="ECO:0000256" key="2">
    <source>
        <dbReference type="SAM" id="Phobius"/>
    </source>
</evidence>
<keyword evidence="2" id="KW-0812">Transmembrane</keyword>
<dbReference type="PATRIC" id="fig|1227484.4.peg.1546"/>
<keyword evidence="2" id="KW-1133">Transmembrane helix</keyword>
<accession>M0E2T3</accession>
<feature type="transmembrane region" description="Helical" evidence="2">
    <location>
        <begin position="7"/>
        <end position="23"/>
    </location>
</feature>
<evidence type="ECO:0000313" key="4">
    <source>
        <dbReference type="Proteomes" id="UP000011514"/>
    </source>
</evidence>
<proteinExistence type="predicted"/>
<organism evidence="3 4">
    <name type="scientific">Halorubrum saccharovorum DSM 1137</name>
    <dbReference type="NCBI Taxonomy" id="1227484"/>
    <lineage>
        <taxon>Archaea</taxon>
        <taxon>Methanobacteriati</taxon>
        <taxon>Methanobacteriota</taxon>
        <taxon>Stenosarchaea group</taxon>
        <taxon>Halobacteria</taxon>
        <taxon>Halobacteriales</taxon>
        <taxon>Haloferacaceae</taxon>
        <taxon>Halorubrum</taxon>
    </lineage>
</organism>
<gene>
    <name evidence="3" type="ORF">C471_07671</name>
</gene>
<dbReference type="RefSeq" id="WP_004047788.1">
    <property type="nucleotide sequence ID" value="NZ_AOJE01000025.1"/>
</dbReference>
<sequence>MAGTWDVVLLIAGAVLLAPVIVNPSTWPIAAAIGLTVVLGGKLLKYLLGEMWDLEKQRRMGEKSGFSDDLMYGSESGDDDRGGR</sequence>
<dbReference type="Proteomes" id="UP000011514">
    <property type="component" value="Unassembled WGS sequence"/>
</dbReference>